<name>A0ABN4PM25_STRAM</name>
<evidence type="ECO:0000313" key="6">
    <source>
        <dbReference type="Proteomes" id="UP000076720"/>
    </source>
</evidence>
<dbReference type="SUPFAM" id="SSF46689">
    <property type="entry name" value="Homeodomain-like"/>
    <property type="match status" value="1"/>
</dbReference>
<dbReference type="EMBL" id="CP012949">
    <property type="protein sequence ID" value="ANB10625.1"/>
    <property type="molecule type" value="Genomic_DNA"/>
</dbReference>
<dbReference type="Gene3D" id="1.10.10.60">
    <property type="entry name" value="Homeodomain-like"/>
    <property type="match status" value="1"/>
</dbReference>
<dbReference type="Pfam" id="PF12833">
    <property type="entry name" value="HTH_18"/>
    <property type="match status" value="1"/>
</dbReference>
<proteinExistence type="predicted"/>
<evidence type="ECO:0000256" key="2">
    <source>
        <dbReference type="ARBA" id="ARBA00023125"/>
    </source>
</evidence>
<evidence type="ECO:0000256" key="1">
    <source>
        <dbReference type="ARBA" id="ARBA00023015"/>
    </source>
</evidence>
<dbReference type="InterPro" id="IPR009057">
    <property type="entry name" value="Homeodomain-like_sf"/>
</dbReference>
<dbReference type="PANTHER" id="PTHR43280:SF27">
    <property type="entry name" value="TRANSCRIPTIONAL REGULATOR MTLR"/>
    <property type="match status" value="1"/>
</dbReference>
<gene>
    <name evidence="5" type="ORF">SAM40697_6672</name>
</gene>
<dbReference type="InterPro" id="IPR018062">
    <property type="entry name" value="HTH_AraC-typ_CS"/>
</dbReference>
<feature type="domain" description="HTH araC/xylS-type" evidence="4">
    <location>
        <begin position="211"/>
        <end position="309"/>
    </location>
</feature>
<dbReference type="PANTHER" id="PTHR43280">
    <property type="entry name" value="ARAC-FAMILY TRANSCRIPTIONAL REGULATOR"/>
    <property type="match status" value="1"/>
</dbReference>
<keyword evidence="3" id="KW-0804">Transcription</keyword>
<evidence type="ECO:0000259" key="4">
    <source>
        <dbReference type="PROSITE" id="PS01124"/>
    </source>
</evidence>
<reference evidence="5 6" key="2">
    <citation type="journal article" date="2016" name="Genome Announc.">
        <title>Complete Genome Sequence of Streptomyces ambofaciens DSM 40697, a Paradigm for Genome Plasticity Studies.</title>
        <authorList>
            <person name="Thibessard A."/>
            <person name="Leblond P."/>
        </authorList>
    </citation>
    <scope>NUCLEOTIDE SEQUENCE [LARGE SCALE GENOMIC DNA]</scope>
    <source>
        <strain evidence="5 6">DSM 40697</strain>
    </source>
</reference>
<dbReference type="InterPro" id="IPR018060">
    <property type="entry name" value="HTH_AraC"/>
</dbReference>
<sequence>MVDARDRKCTLRSTAIQLLHISGCLLLAPPTFQDPQMDMLTPRNDVSMLACWHGTPTPMDRAHRHDDIEVNLSTDSELVYLFGGRRMVVPPGELVAFWAAIPHQLIEARPLTPMYWLNVPLRTYLGWRLPSAGVRALLRGQPMRADPREYHRDDAGLLKSWQLDLSTDDAELHRICQIEIEARLRRLTHGSLGGALGSDEPSGHRSVEHAARMAEFIAAHFREPITVEHIASVVPLHPNYAMSLFKEVLGTTINARITQCRIAESQRLLITTELPISEIISAVGFGSQSSFYSSFTELCGSSPGTYRRAHRSNTPSTEVAGVDPAQARAMARRTRPVAGSDGI</sequence>
<dbReference type="PROSITE" id="PS00041">
    <property type="entry name" value="HTH_ARAC_FAMILY_1"/>
    <property type="match status" value="1"/>
</dbReference>
<protein>
    <recommendedName>
        <fullName evidence="4">HTH araC/xylS-type domain-containing protein</fullName>
    </recommendedName>
</protein>
<dbReference type="Proteomes" id="UP000076720">
    <property type="component" value="Chromosome"/>
</dbReference>
<reference evidence="6" key="1">
    <citation type="submission" date="2015-10" db="EMBL/GenBank/DDBJ databases">
        <title>Complete genome sequence of Streptomyces ambofaciens DSM 40697.</title>
        <authorList>
            <person name="Thibessard A."/>
            <person name="Leblond P."/>
        </authorList>
    </citation>
    <scope>NUCLEOTIDE SEQUENCE [LARGE SCALE GENOMIC DNA]</scope>
    <source>
        <strain evidence="6">DSM 40697</strain>
    </source>
</reference>
<keyword evidence="6" id="KW-1185">Reference proteome</keyword>
<dbReference type="PROSITE" id="PS01124">
    <property type="entry name" value="HTH_ARAC_FAMILY_2"/>
    <property type="match status" value="1"/>
</dbReference>
<evidence type="ECO:0000256" key="3">
    <source>
        <dbReference type="ARBA" id="ARBA00023163"/>
    </source>
</evidence>
<dbReference type="SMART" id="SM00342">
    <property type="entry name" value="HTH_ARAC"/>
    <property type="match status" value="1"/>
</dbReference>
<keyword evidence="2" id="KW-0238">DNA-binding</keyword>
<accession>A0ABN4PM25</accession>
<evidence type="ECO:0000313" key="5">
    <source>
        <dbReference type="EMBL" id="ANB10625.1"/>
    </source>
</evidence>
<organism evidence="5 6">
    <name type="scientific">Streptomyces ambofaciens</name>
    <dbReference type="NCBI Taxonomy" id="1889"/>
    <lineage>
        <taxon>Bacteria</taxon>
        <taxon>Bacillati</taxon>
        <taxon>Actinomycetota</taxon>
        <taxon>Actinomycetes</taxon>
        <taxon>Kitasatosporales</taxon>
        <taxon>Streptomycetaceae</taxon>
        <taxon>Streptomyces</taxon>
    </lineage>
</organism>
<keyword evidence="1" id="KW-0805">Transcription regulation</keyword>